<dbReference type="InterPro" id="IPR029058">
    <property type="entry name" value="AB_hydrolase_fold"/>
</dbReference>
<dbReference type="InterPro" id="IPR000073">
    <property type="entry name" value="AB_hydrolase_1"/>
</dbReference>
<dbReference type="SUPFAM" id="SSF53474">
    <property type="entry name" value="alpha/beta-Hydrolases"/>
    <property type="match status" value="1"/>
</dbReference>
<evidence type="ECO:0000313" key="2">
    <source>
        <dbReference type="EMBL" id="CEO51251.1"/>
    </source>
</evidence>
<feature type="domain" description="AB hydrolase-1" evidence="1">
    <location>
        <begin position="42"/>
        <end position="317"/>
    </location>
</feature>
<dbReference type="Pfam" id="PF12697">
    <property type="entry name" value="Abhydrolase_6"/>
    <property type="match status" value="1"/>
</dbReference>
<name>A0A0B7K982_BIOOC</name>
<accession>A0A0B7K982</accession>
<reference evidence="2" key="1">
    <citation type="submission" date="2015-01" db="EMBL/GenBank/DDBJ databases">
        <authorList>
            <person name="Durling Mikael"/>
        </authorList>
    </citation>
    <scope>NUCLEOTIDE SEQUENCE</scope>
</reference>
<sequence>MAATQEHYDQVHGDEEHVLALEDGRQLAYATNGPQNARVLVIFFSGLFSVGRAADVPAPLRELGALWISPTLPGFGNSSPRKPGDAYHTSLIRDINALLTELYPTGEFDSLYVSGGSYGTVQAQMLYGASYDDFPAGRKIAGCMLLAGFSPFKHQANYTRDLSWQNYFSVGPPARYVPFWLLQRLVSSVIAKKIKTQEGAEQFLQEFLFLKMDDNEQRHFASYLAKVNRTEAGFISKMAEGTRMAGVRTWQGFFEVADVVHSDWGFSPPDLDDEHASKPMLIVGSEKDDTGGSSNVWLAENYKSSLLRVLPGGHISSLYYLDELWEQMIKLSQADH</sequence>
<dbReference type="AlphaFoldDB" id="A0A0B7K982"/>
<gene>
    <name evidence="2" type="ORF">BN869_000007309_1</name>
</gene>
<dbReference type="Gene3D" id="3.40.50.1820">
    <property type="entry name" value="alpha/beta hydrolase"/>
    <property type="match status" value="1"/>
</dbReference>
<protein>
    <recommendedName>
        <fullName evidence="1">AB hydrolase-1 domain-containing protein</fullName>
    </recommendedName>
</protein>
<proteinExistence type="predicted"/>
<dbReference type="EMBL" id="CDPU01000022">
    <property type="protein sequence ID" value="CEO51251.1"/>
    <property type="molecule type" value="Genomic_DNA"/>
</dbReference>
<evidence type="ECO:0000259" key="1">
    <source>
        <dbReference type="Pfam" id="PF12697"/>
    </source>
</evidence>
<organism evidence="2">
    <name type="scientific">Bionectria ochroleuca</name>
    <name type="common">Gliocladium roseum</name>
    <dbReference type="NCBI Taxonomy" id="29856"/>
    <lineage>
        <taxon>Eukaryota</taxon>
        <taxon>Fungi</taxon>
        <taxon>Dikarya</taxon>
        <taxon>Ascomycota</taxon>
        <taxon>Pezizomycotina</taxon>
        <taxon>Sordariomycetes</taxon>
        <taxon>Hypocreomycetidae</taxon>
        <taxon>Hypocreales</taxon>
        <taxon>Bionectriaceae</taxon>
        <taxon>Clonostachys</taxon>
    </lineage>
</organism>